<keyword evidence="1" id="KW-0812">Transmembrane</keyword>
<comment type="caution">
    <text evidence="2">The sequence shown here is derived from an EMBL/GenBank/DDBJ whole genome shotgun (WGS) entry which is preliminary data.</text>
</comment>
<accession>A0A1F7UUT5</accession>
<dbReference type="AlphaFoldDB" id="A0A1F7UUT5"/>
<evidence type="ECO:0000256" key="1">
    <source>
        <dbReference type="SAM" id="Phobius"/>
    </source>
</evidence>
<dbReference type="Proteomes" id="UP000176897">
    <property type="component" value="Unassembled WGS sequence"/>
</dbReference>
<dbReference type="Pfam" id="PF18895">
    <property type="entry name" value="T4SS_pilin"/>
    <property type="match status" value="1"/>
</dbReference>
<feature type="transmembrane region" description="Helical" evidence="1">
    <location>
        <begin position="45"/>
        <end position="69"/>
    </location>
</feature>
<organism evidence="2 3">
    <name type="scientific">Candidatus Uhrbacteria bacterium RIFCSPLOWO2_01_FULL_47_24</name>
    <dbReference type="NCBI Taxonomy" id="1802401"/>
    <lineage>
        <taxon>Bacteria</taxon>
        <taxon>Candidatus Uhriibacteriota</taxon>
    </lineage>
</organism>
<evidence type="ECO:0000313" key="2">
    <source>
        <dbReference type="EMBL" id="OGL82051.1"/>
    </source>
</evidence>
<proteinExistence type="predicted"/>
<dbReference type="STRING" id="1802401.A3B21_05035"/>
<dbReference type="EMBL" id="MGEJ01000001">
    <property type="protein sequence ID" value="OGL82051.1"/>
    <property type="molecule type" value="Genomic_DNA"/>
</dbReference>
<sequence>MLIANNTTAPPSTGLQRAGFFVTKFGEKAGFGGAPQAPEVIIGKIIQGAMIMIGVIFGILVIYGGYLWMTARGNEEQVKKSIGILTTATIGFIVVVGAYAITSYIVSTVILASYQ</sequence>
<name>A0A1F7UUT5_9BACT</name>
<feature type="transmembrane region" description="Helical" evidence="1">
    <location>
        <begin position="81"/>
        <end position="114"/>
    </location>
</feature>
<evidence type="ECO:0000313" key="3">
    <source>
        <dbReference type="Proteomes" id="UP000176897"/>
    </source>
</evidence>
<gene>
    <name evidence="2" type="ORF">A3B21_05035</name>
</gene>
<dbReference type="InterPro" id="IPR043993">
    <property type="entry name" value="T4SS_pilin"/>
</dbReference>
<reference evidence="2 3" key="1">
    <citation type="journal article" date="2016" name="Nat. Commun.">
        <title>Thousands of microbial genomes shed light on interconnected biogeochemical processes in an aquifer system.</title>
        <authorList>
            <person name="Anantharaman K."/>
            <person name="Brown C.T."/>
            <person name="Hug L.A."/>
            <person name="Sharon I."/>
            <person name="Castelle C.J."/>
            <person name="Probst A.J."/>
            <person name="Thomas B.C."/>
            <person name="Singh A."/>
            <person name="Wilkins M.J."/>
            <person name="Karaoz U."/>
            <person name="Brodie E.L."/>
            <person name="Williams K.H."/>
            <person name="Hubbard S.S."/>
            <person name="Banfield J.F."/>
        </authorList>
    </citation>
    <scope>NUCLEOTIDE SEQUENCE [LARGE SCALE GENOMIC DNA]</scope>
</reference>
<keyword evidence="1" id="KW-1133">Transmembrane helix</keyword>
<protein>
    <submittedName>
        <fullName evidence="2">Uncharacterized protein</fullName>
    </submittedName>
</protein>
<keyword evidence="1" id="KW-0472">Membrane</keyword>